<dbReference type="InterPro" id="IPR034683">
    <property type="entry name" value="IspD/TarI"/>
</dbReference>
<dbReference type="AlphaFoldDB" id="A0A9X5GT28"/>
<dbReference type="CDD" id="cd02516">
    <property type="entry name" value="CDP-ME_synthetase"/>
    <property type="match status" value="1"/>
</dbReference>
<evidence type="ECO:0000313" key="5">
    <source>
        <dbReference type="Proteomes" id="UP001154420"/>
    </source>
</evidence>
<evidence type="ECO:0000256" key="2">
    <source>
        <dbReference type="ARBA" id="ARBA00022695"/>
    </source>
</evidence>
<dbReference type="PANTHER" id="PTHR32125">
    <property type="entry name" value="2-C-METHYL-D-ERYTHRITOL 4-PHOSPHATE CYTIDYLYLTRANSFERASE, CHLOROPLASTIC"/>
    <property type="match status" value="1"/>
</dbReference>
<gene>
    <name evidence="4" type="ORF">D5281_08040</name>
</gene>
<dbReference type="EMBL" id="QZDT01000009">
    <property type="protein sequence ID" value="NBJ92547.1"/>
    <property type="molecule type" value="Genomic_DNA"/>
</dbReference>
<dbReference type="InterPro" id="IPR018294">
    <property type="entry name" value="ISPD_synthase_CS"/>
</dbReference>
<evidence type="ECO:0000313" key="4">
    <source>
        <dbReference type="EMBL" id="NBJ92547.1"/>
    </source>
</evidence>
<dbReference type="Gene3D" id="3.90.550.10">
    <property type="entry name" value="Spore Coat Polysaccharide Biosynthesis Protein SpsA, Chain A"/>
    <property type="match status" value="1"/>
</dbReference>
<dbReference type="InterPro" id="IPR050088">
    <property type="entry name" value="IspD/TarI_cytidylyltransf_bact"/>
</dbReference>
<dbReference type="GO" id="GO:0008299">
    <property type="term" value="P:isoprenoid biosynthetic process"/>
    <property type="evidence" value="ECO:0007669"/>
    <property type="project" value="UniProtKB-KW"/>
</dbReference>
<dbReference type="PANTHER" id="PTHR32125:SF4">
    <property type="entry name" value="2-C-METHYL-D-ERYTHRITOL 4-PHOSPHATE CYTIDYLYLTRANSFERASE, CHLOROPLASTIC"/>
    <property type="match status" value="1"/>
</dbReference>
<comment type="caution">
    <text evidence="4">The sequence shown here is derived from an EMBL/GenBank/DDBJ whole genome shotgun (WGS) entry which is preliminary data.</text>
</comment>
<keyword evidence="3" id="KW-0414">Isoprene biosynthesis</keyword>
<evidence type="ECO:0000256" key="1">
    <source>
        <dbReference type="ARBA" id="ARBA00022679"/>
    </source>
</evidence>
<dbReference type="Pfam" id="PF01128">
    <property type="entry name" value="IspD"/>
    <property type="match status" value="1"/>
</dbReference>
<reference evidence="4" key="1">
    <citation type="submission" date="2018-09" db="EMBL/GenBank/DDBJ databases">
        <title>Murine metabolic-syndrome-specific gut microbial biobank.</title>
        <authorList>
            <person name="Liu C."/>
        </authorList>
    </citation>
    <scope>NUCLEOTIDE SEQUENCE</scope>
    <source>
        <strain evidence="4">D42-62</strain>
    </source>
</reference>
<name>A0A9X5GT28_9FIRM</name>
<evidence type="ECO:0000256" key="3">
    <source>
        <dbReference type="ARBA" id="ARBA00023229"/>
    </source>
</evidence>
<keyword evidence="1" id="KW-0808">Transferase</keyword>
<dbReference type="OrthoDB" id="9806837at2"/>
<dbReference type="Proteomes" id="UP001154420">
    <property type="component" value="Unassembled WGS sequence"/>
</dbReference>
<organism evidence="4 5">
    <name type="scientific">Parablautia muri</name>
    <dbReference type="NCBI Taxonomy" id="2320879"/>
    <lineage>
        <taxon>Bacteria</taxon>
        <taxon>Bacillati</taxon>
        <taxon>Bacillota</taxon>
        <taxon>Clostridia</taxon>
        <taxon>Lachnospirales</taxon>
        <taxon>Lachnospiraceae</taxon>
        <taxon>Parablautia</taxon>
    </lineage>
</organism>
<accession>A0A9X5GT28</accession>
<keyword evidence="2 4" id="KW-0548">Nucleotidyltransferase</keyword>
<dbReference type="RefSeq" id="WP_160559640.1">
    <property type="nucleotide sequence ID" value="NZ_QZDT01000009.1"/>
</dbReference>
<dbReference type="PROSITE" id="PS01295">
    <property type="entry name" value="ISPD"/>
    <property type="match status" value="1"/>
</dbReference>
<proteinExistence type="predicted"/>
<protein>
    <submittedName>
        <fullName evidence="4">2-C-methyl-D-erythritol 4-phosphate cytidylyltransferase</fullName>
    </submittedName>
</protein>
<keyword evidence="5" id="KW-1185">Reference proteome</keyword>
<dbReference type="SUPFAM" id="SSF53448">
    <property type="entry name" value="Nucleotide-diphospho-sugar transferases"/>
    <property type="match status" value="1"/>
</dbReference>
<dbReference type="InterPro" id="IPR029044">
    <property type="entry name" value="Nucleotide-diphossugar_trans"/>
</dbReference>
<sequence>MNIALILAGGCGSRFGGEIPKQYIKVAGKPVIAYCLKTFGEHEEIDGIQIVADEEWRPFIQECATVEGCGKLRGFSMPGKNRQLSIWNGLKDILQYGCEEDVVIVHDAARPLVSARIISDCMKTCKEHDGALTTIPVKDTVYYGRDGKIESLLERERLMAGQAPEAFRAGPYYRANEMLLPDKILQINGSTEPAVLAGLNIGCVAGEERNFKVTTREDLERLEQILQAREQ</sequence>
<dbReference type="GO" id="GO:0050518">
    <property type="term" value="F:2-C-methyl-D-erythritol 4-phosphate cytidylyltransferase activity"/>
    <property type="evidence" value="ECO:0007669"/>
    <property type="project" value="TreeGrafter"/>
</dbReference>